<evidence type="ECO:0000256" key="2">
    <source>
        <dbReference type="ARBA" id="ARBA00022475"/>
    </source>
</evidence>
<keyword evidence="9" id="KW-1185">Reference proteome</keyword>
<evidence type="ECO:0000256" key="6">
    <source>
        <dbReference type="SAM" id="Phobius"/>
    </source>
</evidence>
<accession>A0A4Z0GSK6</accession>
<feature type="transmembrane region" description="Helical" evidence="6">
    <location>
        <begin position="170"/>
        <end position="189"/>
    </location>
</feature>
<keyword evidence="5 6" id="KW-0472">Membrane</keyword>
<evidence type="ECO:0000256" key="1">
    <source>
        <dbReference type="ARBA" id="ARBA00004651"/>
    </source>
</evidence>
<evidence type="ECO:0000256" key="4">
    <source>
        <dbReference type="ARBA" id="ARBA00022989"/>
    </source>
</evidence>
<comment type="subcellular location">
    <subcellularLocation>
        <location evidence="1">Cell membrane</location>
        <topology evidence="1">Multi-pass membrane protein</topology>
    </subcellularLocation>
</comment>
<dbReference type="InterPro" id="IPR051791">
    <property type="entry name" value="Pra-immunoreactive"/>
</dbReference>
<keyword evidence="4 6" id="KW-1133">Transmembrane helix</keyword>
<evidence type="ECO:0000259" key="7">
    <source>
        <dbReference type="Pfam" id="PF06271"/>
    </source>
</evidence>
<gene>
    <name evidence="8" type="ORF">E4665_00705</name>
</gene>
<dbReference type="GO" id="GO:0005886">
    <property type="term" value="C:plasma membrane"/>
    <property type="evidence" value="ECO:0007669"/>
    <property type="project" value="UniProtKB-SubCell"/>
</dbReference>
<dbReference type="InterPro" id="IPR010432">
    <property type="entry name" value="RDD"/>
</dbReference>
<proteinExistence type="predicted"/>
<evidence type="ECO:0000256" key="5">
    <source>
        <dbReference type="ARBA" id="ARBA00023136"/>
    </source>
</evidence>
<dbReference type="PANTHER" id="PTHR36115:SF4">
    <property type="entry name" value="MEMBRANE PROTEIN"/>
    <property type="match status" value="1"/>
</dbReference>
<dbReference type="PANTHER" id="PTHR36115">
    <property type="entry name" value="PROLINE-RICH ANTIGEN HOMOLOG-RELATED"/>
    <property type="match status" value="1"/>
</dbReference>
<protein>
    <submittedName>
        <fullName evidence="8">DUF1700 domain-containing protein</fullName>
    </submittedName>
</protein>
<reference evidence="8 9" key="1">
    <citation type="journal article" date="2015" name="Int. J. Syst. Evol. Microbiol.">
        <title>Sporolactobacillus shoreae sp. nov. and Sporolactobacillus spathodeae sp. nov., two spore-forming lactic acid bacteria isolated from tree barks in Thailand.</title>
        <authorList>
            <person name="Thamacharoensuk T."/>
            <person name="Kitahara M."/>
            <person name="Ohkuma M."/>
            <person name="Thongchul N."/>
            <person name="Tanasupawat S."/>
        </authorList>
    </citation>
    <scope>NUCLEOTIDE SEQUENCE [LARGE SCALE GENOMIC DNA]</scope>
    <source>
        <strain evidence="8 9">BK92</strain>
    </source>
</reference>
<dbReference type="Pfam" id="PF22564">
    <property type="entry name" value="HAAS"/>
    <property type="match status" value="1"/>
</dbReference>
<feature type="transmembrane region" description="Helical" evidence="6">
    <location>
        <begin position="225"/>
        <end position="244"/>
    </location>
</feature>
<evidence type="ECO:0000313" key="8">
    <source>
        <dbReference type="EMBL" id="TGB00229.1"/>
    </source>
</evidence>
<dbReference type="Pfam" id="PF06271">
    <property type="entry name" value="RDD"/>
    <property type="match status" value="1"/>
</dbReference>
<dbReference type="EMBL" id="SRJD01000001">
    <property type="protein sequence ID" value="TGB00229.1"/>
    <property type="molecule type" value="Genomic_DNA"/>
</dbReference>
<evidence type="ECO:0000313" key="9">
    <source>
        <dbReference type="Proteomes" id="UP000298347"/>
    </source>
</evidence>
<dbReference type="Proteomes" id="UP000298347">
    <property type="component" value="Unassembled WGS sequence"/>
</dbReference>
<keyword evidence="2" id="KW-1003">Cell membrane</keyword>
<dbReference type="AlphaFoldDB" id="A0A4Z0GSK6"/>
<organism evidence="8 9">
    <name type="scientific">Sporolactobacillus shoreae</name>
    <dbReference type="NCBI Taxonomy" id="1465501"/>
    <lineage>
        <taxon>Bacteria</taxon>
        <taxon>Bacillati</taxon>
        <taxon>Bacillota</taxon>
        <taxon>Bacilli</taxon>
        <taxon>Bacillales</taxon>
        <taxon>Sporolactobacillaceae</taxon>
        <taxon>Sporolactobacillus</taxon>
    </lineage>
</organism>
<feature type="transmembrane region" description="Helical" evidence="6">
    <location>
        <begin position="92"/>
        <end position="119"/>
    </location>
</feature>
<sequence>MRQSEFIQELKINLAEKLSEQEVEDILADYESFFTSGREEGRTDDQISRELGSPAFLAQSLLEEQDGKNNKVMNKRIANPGKRLCAFLIDSIIASIPSFIVSLFIGSAVLPFILMILFYSSPAVSLSLFSASASFHEEESYATVTDAKGQVVKTQIEQSGNKPASALIDASIAGTALYLLYSLLCTWLLKGQTLGKKMMRIKVRASTTDPASKGAIFYREFLGKILINSIPIVPLVSIFTVLFTKEHKALHDMLAGTIVTDC</sequence>
<comment type="caution">
    <text evidence="8">The sequence shown here is derived from an EMBL/GenBank/DDBJ whole genome shotgun (WGS) entry which is preliminary data.</text>
</comment>
<evidence type="ECO:0000256" key="3">
    <source>
        <dbReference type="ARBA" id="ARBA00022692"/>
    </source>
</evidence>
<dbReference type="OrthoDB" id="9804829at2"/>
<keyword evidence="3 6" id="KW-0812">Transmembrane</keyword>
<feature type="domain" description="RDD" evidence="7">
    <location>
        <begin position="78"/>
        <end position="256"/>
    </location>
</feature>
<dbReference type="RefSeq" id="WP_135346875.1">
    <property type="nucleotide sequence ID" value="NZ_SRJD01000001.1"/>
</dbReference>
<name>A0A4Z0GSK6_9BACL</name>